<gene>
    <name evidence="2" type="ORF">DFR39_102422</name>
</gene>
<feature type="compositionally biased region" description="Low complexity" evidence="1">
    <location>
        <begin position="89"/>
        <end position="102"/>
    </location>
</feature>
<reference evidence="2 3" key="1">
    <citation type="submission" date="2019-03" db="EMBL/GenBank/DDBJ databases">
        <title>Genomic Encyclopedia of Type Strains, Phase IV (KMG-IV): sequencing the most valuable type-strain genomes for metagenomic binning, comparative biology and taxonomic classification.</title>
        <authorList>
            <person name="Goeker M."/>
        </authorList>
    </citation>
    <scope>NUCLEOTIDE SEQUENCE [LARGE SCALE GENOMIC DNA]</scope>
    <source>
        <strain evidence="2 3">DSM 25082</strain>
    </source>
</reference>
<evidence type="ECO:0000313" key="3">
    <source>
        <dbReference type="Proteomes" id="UP000295357"/>
    </source>
</evidence>
<feature type="compositionally biased region" description="Low complexity" evidence="1">
    <location>
        <begin position="126"/>
        <end position="141"/>
    </location>
</feature>
<dbReference type="EMBL" id="SNXE01000002">
    <property type="protein sequence ID" value="TDP12034.1"/>
    <property type="molecule type" value="Genomic_DNA"/>
</dbReference>
<dbReference type="OrthoDB" id="9148305at2"/>
<dbReference type="RefSeq" id="WP_133602786.1">
    <property type="nucleotide sequence ID" value="NZ_SNXE01000002.1"/>
</dbReference>
<protein>
    <submittedName>
        <fullName evidence="2">Uncharacterized protein</fullName>
    </submittedName>
</protein>
<accession>A0A4R6NBK9</accession>
<feature type="compositionally biased region" description="Low complexity" evidence="1">
    <location>
        <begin position="1"/>
        <end position="16"/>
    </location>
</feature>
<feature type="compositionally biased region" description="Low complexity" evidence="1">
    <location>
        <begin position="25"/>
        <end position="37"/>
    </location>
</feature>
<organism evidence="2 3">
    <name type="scientific">Roseateles asaccharophilus</name>
    <dbReference type="NCBI Taxonomy" id="582607"/>
    <lineage>
        <taxon>Bacteria</taxon>
        <taxon>Pseudomonadati</taxon>
        <taxon>Pseudomonadota</taxon>
        <taxon>Betaproteobacteria</taxon>
        <taxon>Burkholderiales</taxon>
        <taxon>Sphaerotilaceae</taxon>
        <taxon>Roseateles</taxon>
    </lineage>
</organism>
<evidence type="ECO:0000313" key="2">
    <source>
        <dbReference type="EMBL" id="TDP12034.1"/>
    </source>
</evidence>
<keyword evidence="3" id="KW-1185">Reference proteome</keyword>
<name>A0A4R6NBK9_9BURK</name>
<dbReference type="Proteomes" id="UP000295357">
    <property type="component" value="Unassembled WGS sequence"/>
</dbReference>
<feature type="compositionally biased region" description="Low complexity" evidence="1">
    <location>
        <begin position="47"/>
        <end position="59"/>
    </location>
</feature>
<evidence type="ECO:0000256" key="1">
    <source>
        <dbReference type="SAM" id="MobiDB-lite"/>
    </source>
</evidence>
<feature type="region of interest" description="Disordered" evidence="1">
    <location>
        <begin position="1"/>
        <end position="189"/>
    </location>
</feature>
<comment type="caution">
    <text evidence="2">The sequence shown here is derived from an EMBL/GenBank/DDBJ whole genome shotgun (WGS) entry which is preliminary data.</text>
</comment>
<proteinExistence type="predicted"/>
<sequence length="788" mass="84580">MSTTSKKTAPKTPAKKASAEKPPAKKAAPKSPAGKTAATKRSRKPAEPVVEIVAEVQIETPVQPVTEPAAKPAAESKKKAPARKRASKPAEPVAETVIEPAPEVAPEPAPAPAKRAGSARRKKAAEPVAEAPAVEQAEALADTPVETPAETPVEAPKKPARKKPGKPKAAEVQPEVPAEPPRYSLAPREDDSSVFGDYELLDRETGAMMRLSLMGPLAWRCDCAAHRLQADCEHGEALLSLLPLERVAQLDAGWPAREAEVWLVEQDGQRWLQWVAGQGVPAAVSELARQGLNELLRLPAERAHAWLQAVLDAARAQGLPLRVEPAVWPQLAWARDAQGRVARLEPLLAEPTGLSGLLKEAIPAYQWEAALFAVCAGRAMLADDLGLGQREAALAALRLWQRRFGLERALLIAPAASHAAWRRDLERLLGEAPAGLVLAENVPAQALNGRQRPELLIVDGVDQLDADQLAALRALSLPHLLLIAAREPLGDERLTAWVDWLDEARRGPLAALRALAPEAGKRAQREALESVLLSRRKRELQAHQLPAALVQQRWLQPGGAPQAGGPLPQLRALVGRWQQLNYLGAEEQRQLLQALSLLPAGSRHVLSAKVEALLALKQEWLEGQGAAAARLLVCAQSETLLDSLVQALKLRKLLVQRLRQGQSPEEQAASLQAWRAEPAAVLLASDAALAALASSDGLGEARLGLVHADLPWGTGLLQQRLALACGPEPRGVPVAQLLVEGPVDRALLAQQRSGTAFPDWLDQQMPTWLDEPQLAALMPPLQALLSAL</sequence>
<dbReference type="AlphaFoldDB" id="A0A4R6NBK9"/>